<proteinExistence type="predicted"/>
<evidence type="ECO:0000313" key="4">
    <source>
        <dbReference type="EMBL" id="KAK9502065.1"/>
    </source>
</evidence>
<feature type="region of interest" description="Disordered" evidence="2">
    <location>
        <begin position="350"/>
        <end position="371"/>
    </location>
</feature>
<name>A0AAW1D145_9HEMI</name>
<evidence type="ECO:0000259" key="3">
    <source>
        <dbReference type="PROSITE" id="PS50966"/>
    </source>
</evidence>
<dbReference type="PANTHER" id="PTHR13518">
    <property type="entry name" value="PUTATIVE TREBLE-CLEF ZINC-FINGER C2ORF42 FAMILY MEMBER"/>
    <property type="match status" value="1"/>
</dbReference>
<dbReference type="InterPro" id="IPR007527">
    <property type="entry name" value="Znf_SWIM"/>
</dbReference>
<evidence type="ECO:0000313" key="5">
    <source>
        <dbReference type="Proteomes" id="UP001461498"/>
    </source>
</evidence>
<dbReference type="AlphaFoldDB" id="A0AAW1D145"/>
<evidence type="ECO:0000256" key="1">
    <source>
        <dbReference type="PROSITE-ProRule" id="PRU00325"/>
    </source>
</evidence>
<dbReference type="InterPro" id="IPR026049">
    <property type="entry name" value="C2orf42"/>
</dbReference>
<dbReference type="EMBL" id="JAPXFL010000009">
    <property type="protein sequence ID" value="KAK9502065.1"/>
    <property type="molecule type" value="Genomic_DNA"/>
</dbReference>
<keyword evidence="1" id="KW-0479">Metal-binding</keyword>
<comment type="caution">
    <text evidence="4">The sequence shown here is derived from an EMBL/GenBank/DDBJ whole genome shotgun (WGS) entry which is preliminary data.</text>
</comment>
<keyword evidence="1" id="KW-0863">Zinc-finger</keyword>
<dbReference type="PANTHER" id="PTHR13518:SF1">
    <property type="entry name" value="C2ORF42 HOMOLOG"/>
    <property type="match status" value="1"/>
</dbReference>
<dbReference type="GO" id="GO:0008270">
    <property type="term" value="F:zinc ion binding"/>
    <property type="evidence" value="ECO:0007669"/>
    <property type="project" value="UniProtKB-KW"/>
</dbReference>
<evidence type="ECO:0000256" key="2">
    <source>
        <dbReference type="SAM" id="MobiDB-lite"/>
    </source>
</evidence>
<dbReference type="Pfam" id="PF14952">
    <property type="entry name" value="zf-tcix"/>
    <property type="match status" value="1"/>
</dbReference>
<gene>
    <name evidence="4" type="ORF">O3M35_012668</name>
</gene>
<accession>A0AAW1D145</accession>
<dbReference type="PROSITE" id="PS50966">
    <property type="entry name" value="ZF_SWIM"/>
    <property type="match status" value="1"/>
</dbReference>
<sequence>MQNEDRLRAMLSDLGRSTLRGIRKCPKCGTYNGIRGVSCKNKACDVVFREAECKRKQSIVVAKLDTGLSTQVFSVRVRDTGPDYRGFVQLPVSNSNSNDNDYLNEEMSALCFVESCQRLFNTNLLKCHERQNMSVVYCQHIQSAMRCCSEAQILPIDSAVLRSINISKPMKEAIWELALETAGPLVQRVSKSIMAVKCKVTTKHPLGFLHVSFFSSSKLKYFTCSCSPKSPSKSSDSSKNCVHYYACIVAFASNPKCLQEFSSFITKEKLNEDIFETVENDGQSELVAILDGEIDQDSVEGVLPKDIMLPDISQDFHRLSSVVEDIANEFETGLDQQTLESVIAKDDDISIKSGKPRKGQKRKKESPSKKVIESGRKLLKKDLCRDLHVSDETIDENKVHMSFIEWLASVTERINQTMHFQFVGKPEPLVFLTPHVFFDCFLERIMSPSIMRRKRLPNVVTTFTRKNAPPLGTFYNYTWHISNILHAKAIFDTPLMLLNVSRGFILKSDGTYEELDSTDLEDGTGRREGELTIKPMSYRTYLKIGKTEPDQIVPSILSIEWTPNVLPLSKTGELKITFEYGHSPPQTSNRQE</sequence>
<feature type="domain" description="SWIM-type" evidence="3">
    <location>
        <begin position="209"/>
        <end position="252"/>
    </location>
</feature>
<protein>
    <recommendedName>
        <fullName evidence="3">SWIM-type domain-containing protein</fullName>
    </recommendedName>
</protein>
<keyword evidence="1" id="KW-0862">Zinc</keyword>
<reference evidence="4 5" key="1">
    <citation type="submission" date="2022-12" db="EMBL/GenBank/DDBJ databases">
        <title>Chromosome-level genome assembly of true bugs.</title>
        <authorList>
            <person name="Ma L."/>
            <person name="Li H."/>
        </authorList>
    </citation>
    <scope>NUCLEOTIDE SEQUENCE [LARGE SCALE GENOMIC DNA]</scope>
    <source>
        <strain evidence="4">Lab_2022b</strain>
    </source>
</reference>
<organism evidence="4 5">
    <name type="scientific">Rhynocoris fuscipes</name>
    <dbReference type="NCBI Taxonomy" id="488301"/>
    <lineage>
        <taxon>Eukaryota</taxon>
        <taxon>Metazoa</taxon>
        <taxon>Ecdysozoa</taxon>
        <taxon>Arthropoda</taxon>
        <taxon>Hexapoda</taxon>
        <taxon>Insecta</taxon>
        <taxon>Pterygota</taxon>
        <taxon>Neoptera</taxon>
        <taxon>Paraneoptera</taxon>
        <taxon>Hemiptera</taxon>
        <taxon>Heteroptera</taxon>
        <taxon>Panheteroptera</taxon>
        <taxon>Cimicomorpha</taxon>
        <taxon>Reduviidae</taxon>
        <taxon>Harpactorinae</taxon>
        <taxon>Harpactorini</taxon>
        <taxon>Rhynocoris</taxon>
    </lineage>
</organism>
<dbReference type="InterPro" id="IPR029269">
    <property type="entry name" value="Zf-tcix"/>
</dbReference>
<dbReference type="Proteomes" id="UP001461498">
    <property type="component" value="Unassembled WGS sequence"/>
</dbReference>
<keyword evidence="5" id="KW-1185">Reference proteome</keyword>
<feature type="compositionally biased region" description="Basic residues" evidence="2">
    <location>
        <begin position="354"/>
        <end position="364"/>
    </location>
</feature>
<dbReference type="GO" id="GO:0005634">
    <property type="term" value="C:nucleus"/>
    <property type="evidence" value="ECO:0007669"/>
    <property type="project" value="TreeGrafter"/>
</dbReference>